<evidence type="ECO:0000313" key="1">
    <source>
        <dbReference type="EMBL" id="KAJ9101362.1"/>
    </source>
</evidence>
<dbReference type="Proteomes" id="UP001230649">
    <property type="component" value="Unassembled WGS sequence"/>
</dbReference>
<comment type="caution">
    <text evidence="1">The sequence shown here is derived from an EMBL/GenBank/DDBJ whole genome shotgun (WGS) entry which is preliminary data.</text>
</comment>
<sequence>MSLLAPAKSVLISGGSIAGPAAAWWLTRYGFKTTIVERWHELRPGGQGIDVTGEGREIARRMSLESTILDANTGERGSIFTEISGAPRVWMPLEKGGFSPTNETEILRGSFAKVLYDATRDRTEWRFGDQIGKMVERERGVDVTFQSGREETYDLVVLADGVGSRTRKLAFPPGDIEFKNLGIYIAYFTIPLEQTDTNVDQWMITNLPGRRCLSFRPGGDGTLQAFLMWVSPESAGYEKLPQAEQIAAIRTHLLSGSTSTSPVVQRALRGLDNVTSLYLEYSGQVKAKTLVSPGGRISMIGDAAYCGTPISGAGTTLSLVGAYVLAGELAKHLALSPETFPQAGLEAYQNFMKPFAEGCQQLPPGVPQIALPETEWGIKVLHQVLRTAVWAAKTRVAVWARERWWMDEEAVVSSPDYQEYEVGKSA</sequence>
<organism evidence="1 2">
    <name type="scientific">Naganishia adeliensis</name>
    <dbReference type="NCBI Taxonomy" id="92952"/>
    <lineage>
        <taxon>Eukaryota</taxon>
        <taxon>Fungi</taxon>
        <taxon>Dikarya</taxon>
        <taxon>Basidiomycota</taxon>
        <taxon>Agaricomycotina</taxon>
        <taxon>Tremellomycetes</taxon>
        <taxon>Filobasidiales</taxon>
        <taxon>Filobasidiaceae</taxon>
        <taxon>Naganishia</taxon>
    </lineage>
</organism>
<evidence type="ECO:0000313" key="2">
    <source>
        <dbReference type="Proteomes" id="UP001230649"/>
    </source>
</evidence>
<accession>A0ACC2VPW5</accession>
<dbReference type="EMBL" id="JASBWS010000070">
    <property type="protein sequence ID" value="KAJ9101362.1"/>
    <property type="molecule type" value="Genomic_DNA"/>
</dbReference>
<proteinExistence type="predicted"/>
<protein>
    <submittedName>
        <fullName evidence="1">Uncharacterized protein</fullName>
    </submittedName>
</protein>
<name>A0ACC2VPW5_9TREE</name>
<reference evidence="1" key="1">
    <citation type="submission" date="2023-04" db="EMBL/GenBank/DDBJ databases">
        <title>Draft Genome sequencing of Naganishia species isolated from polar environments using Oxford Nanopore Technology.</title>
        <authorList>
            <person name="Leo P."/>
            <person name="Venkateswaran K."/>
        </authorList>
    </citation>
    <scope>NUCLEOTIDE SEQUENCE</scope>
    <source>
        <strain evidence="1">MNA-CCFEE 5262</strain>
    </source>
</reference>
<gene>
    <name evidence="1" type="ORF">QFC20_005243</name>
</gene>
<keyword evidence="2" id="KW-1185">Reference proteome</keyword>